<dbReference type="Proteomes" id="UP000006201">
    <property type="component" value="Unassembled WGS sequence"/>
</dbReference>
<feature type="domain" description="PilZ" evidence="1">
    <location>
        <begin position="20"/>
        <end position="81"/>
    </location>
</feature>
<sequence>MEKELISIHWLDAKGIQQNRDVMCVDVSSGGLRFSLEQSIPIDAQIEVHFKPRQPLTTKRLATVIRSEQQDHGWFDIGLIFSKK</sequence>
<gene>
    <name evidence="2" type="ORF">PTD2_04131</name>
</gene>
<proteinExistence type="predicted"/>
<dbReference type="InterPro" id="IPR009875">
    <property type="entry name" value="PilZ_domain"/>
</dbReference>
<dbReference type="eggNOG" id="ENOG5031KK6">
    <property type="taxonomic scope" value="Bacteria"/>
</dbReference>
<organism evidence="2 3">
    <name type="scientific">Pseudoalteromonas tunicata D2</name>
    <dbReference type="NCBI Taxonomy" id="87626"/>
    <lineage>
        <taxon>Bacteria</taxon>
        <taxon>Pseudomonadati</taxon>
        <taxon>Pseudomonadota</taxon>
        <taxon>Gammaproteobacteria</taxon>
        <taxon>Alteromonadales</taxon>
        <taxon>Pseudoalteromonadaceae</taxon>
        <taxon>Pseudoalteromonas</taxon>
    </lineage>
</organism>
<dbReference type="AlphaFoldDB" id="A4C597"/>
<evidence type="ECO:0000259" key="1">
    <source>
        <dbReference type="Pfam" id="PF07238"/>
    </source>
</evidence>
<dbReference type="HOGENOM" id="CLU_170387_0_0_6"/>
<dbReference type="GO" id="GO:0035438">
    <property type="term" value="F:cyclic-di-GMP binding"/>
    <property type="evidence" value="ECO:0007669"/>
    <property type="project" value="InterPro"/>
</dbReference>
<dbReference type="EMBL" id="AAOH01000001">
    <property type="protein sequence ID" value="EAR30729.1"/>
    <property type="molecule type" value="Genomic_DNA"/>
</dbReference>
<keyword evidence="3" id="KW-1185">Reference proteome</keyword>
<name>A4C597_9GAMM</name>
<reference evidence="2 3" key="1">
    <citation type="submission" date="2006-02" db="EMBL/GenBank/DDBJ databases">
        <authorList>
            <person name="Moran M.A."/>
            <person name="Kjelleberg S."/>
            <person name="Egan S."/>
            <person name="Saunders N."/>
            <person name="Thomas T."/>
            <person name="Ferriera S."/>
            <person name="Johnson J."/>
            <person name="Kravitz S."/>
            <person name="Halpern A."/>
            <person name="Remington K."/>
            <person name="Beeson K."/>
            <person name="Tran B."/>
            <person name="Rogers Y.-H."/>
            <person name="Friedman R."/>
            <person name="Venter J.C."/>
        </authorList>
    </citation>
    <scope>NUCLEOTIDE SEQUENCE [LARGE SCALE GENOMIC DNA]</scope>
    <source>
        <strain evidence="2 3">D2</strain>
    </source>
</reference>
<comment type="caution">
    <text evidence="2">The sequence shown here is derived from an EMBL/GenBank/DDBJ whole genome shotgun (WGS) entry which is preliminary data.</text>
</comment>
<dbReference type="STRING" id="87626.PTD2_04131"/>
<protein>
    <recommendedName>
        <fullName evidence="1">PilZ domain-containing protein</fullName>
    </recommendedName>
</protein>
<evidence type="ECO:0000313" key="2">
    <source>
        <dbReference type="EMBL" id="EAR30729.1"/>
    </source>
</evidence>
<accession>A4C597</accession>
<dbReference type="Pfam" id="PF07238">
    <property type="entry name" value="PilZ"/>
    <property type="match status" value="1"/>
</dbReference>
<evidence type="ECO:0000313" key="3">
    <source>
        <dbReference type="Proteomes" id="UP000006201"/>
    </source>
</evidence>